<dbReference type="AlphaFoldDB" id="A0A0A2JAH4"/>
<dbReference type="Proteomes" id="UP000030143">
    <property type="component" value="Unassembled WGS sequence"/>
</dbReference>
<proteinExistence type="predicted"/>
<evidence type="ECO:0000313" key="2">
    <source>
        <dbReference type="Proteomes" id="UP000030143"/>
    </source>
</evidence>
<dbReference type="RefSeq" id="XP_016592770.1">
    <property type="nucleotide sequence ID" value="XM_016742501.1"/>
</dbReference>
<dbReference type="STRING" id="27334.A0A0A2JAH4"/>
<protein>
    <submittedName>
        <fullName evidence="1">Uncharacterized protein</fullName>
    </submittedName>
</protein>
<comment type="caution">
    <text evidence="1">The sequence shown here is derived from an EMBL/GenBank/DDBJ whole genome shotgun (WGS) entry which is preliminary data.</text>
</comment>
<keyword evidence="2" id="KW-1185">Reference proteome</keyword>
<accession>A0A0A2JAH4</accession>
<evidence type="ECO:0000313" key="1">
    <source>
        <dbReference type="EMBL" id="KGO49340.1"/>
    </source>
</evidence>
<reference evidence="1 2" key="1">
    <citation type="journal article" date="2015" name="Mol. Plant Microbe Interact.">
        <title>Genome, transcriptome, and functional analyses of Penicillium expansum provide new insights into secondary metabolism and pathogenicity.</title>
        <authorList>
            <person name="Ballester A.R."/>
            <person name="Marcet-Houben M."/>
            <person name="Levin E."/>
            <person name="Sela N."/>
            <person name="Selma-Lazaro C."/>
            <person name="Carmona L."/>
            <person name="Wisniewski M."/>
            <person name="Droby S."/>
            <person name="Gonzalez-Candelas L."/>
            <person name="Gabaldon T."/>
        </authorList>
    </citation>
    <scope>NUCLEOTIDE SEQUENCE [LARGE SCALE GENOMIC DNA]</scope>
    <source>
        <strain evidence="1 2">MD-8</strain>
    </source>
</reference>
<organism evidence="1 2">
    <name type="scientific">Penicillium expansum</name>
    <name type="common">Blue mold rot fungus</name>
    <dbReference type="NCBI Taxonomy" id="27334"/>
    <lineage>
        <taxon>Eukaryota</taxon>
        <taxon>Fungi</taxon>
        <taxon>Dikarya</taxon>
        <taxon>Ascomycota</taxon>
        <taxon>Pezizomycotina</taxon>
        <taxon>Eurotiomycetes</taxon>
        <taxon>Eurotiomycetidae</taxon>
        <taxon>Eurotiales</taxon>
        <taxon>Aspergillaceae</taxon>
        <taxon>Penicillium</taxon>
    </lineage>
</organism>
<gene>
    <name evidence="1" type="ORF">PEX2_052270</name>
</gene>
<dbReference type="HOGENOM" id="CLU_1402873_0_0_1"/>
<name>A0A0A2JAH4_PENEN</name>
<dbReference type="GeneID" id="27677920"/>
<dbReference type="EMBL" id="JQFZ01000382">
    <property type="protein sequence ID" value="KGO49340.1"/>
    <property type="molecule type" value="Genomic_DNA"/>
</dbReference>
<sequence>MIDDWSDEFIPRELRDNIIQLDGPDHHEREGYTVNLAQGNYENDLQAAQDAAAQDQSFDPNNSRHFLTGSVSTGINGERQNPDVRMLDTLLDVLTNGPRPSEQCDIENPDSIYRLSLPRQQIPQKVNGLCVVFFAYLEATIVQGIDDTIPHDPHDPQVNLPSAPPSTKEMETDVEFFLRLSCDRLCGTNDPGTF</sequence>